<proteinExistence type="predicted"/>
<evidence type="ECO:0000256" key="1">
    <source>
        <dbReference type="SAM" id="Phobius"/>
    </source>
</evidence>
<feature type="transmembrane region" description="Helical" evidence="1">
    <location>
        <begin position="33"/>
        <end position="52"/>
    </location>
</feature>
<sequence>MELIKTIVVFGVLALLLAAGGRAVWQQEKPSLRLIVIFGMILVAVLALVLGYPSVAEHLFGGGGAGLAK</sequence>
<accession>A0ABU5RNS6</accession>
<reference evidence="2 3" key="1">
    <citation type="submission" date="2023-12" db="EMBL/GenBank/DDBJ databases">
        <title>Amycolatopsis sp. V23-08.</title>
        <authorList>
            <person name="Somphong A."/>
        </authorList>
    </citation>
    <scope>NUCLEOTIDE SEQUENCE [LARGE SCALE GENOMIC DNA]</scope>
    <source>
        <strain evidence="2 3">V23-08</strain>
    </source>
</reference>
<evidence type="ECO:0000313" key="3">
    <source>
        <dbReference type="Proteomes" id="UP001304298"/>
    </source>
</evidence>
<keyword evidence="1" id="KW-0472">Membrane</keyword>
<name>A0ABU5RNS6_9PSEU</name>
<protein>
    <submittedName>
        <fullName evidence="2">Uncharacterized protein</fullName>
    </submittedName>
</protein>
<keyword evidence="1" id="KW-0812">Transmembrane</keyword>
<organism evidence="2 3">
    <name type="scientific">Amycolatopsis heterodermiae</name>
    <dbReference type="NCBI Taxonomy" id="3110235"/>
    <lineage>
        <taxon>Bacteria</taxon>
        <taxon>Bacillati</taxon>
        <taxon>Actinomycetota</taxon>
        <taxon>Actinomycetes</taxon>
        <taxon>Pseudonocardiales</taxon>
        <taxon>Pseudonocardiaceae</taxon>
        <taxon>Amycolatopsis</taxon>
    </lineage>
</organism>
<keyword evidence="1" id="KW-1133">Transmembrane helix</keyword>
<evidence type="ECO:0000313" key="2">
    <source>
        <dbReference type="EMBL" id="MEA5367164.1"/>
    </source>
</evidence>
<keyword evidence="3" id="KW-1185">Reference proteome</keyword>
<dbReference type="RefSeq" id="WP_323336942.1">
    <property type="nucleotide sequence ID" value="NZ_JAYFSI010000020.1"/>
</dbReference>
<dbReference type="Proteomes" id="UP001304298">
    <property type="component" value="Unassembled WGS sequence"/>
</dbReference>
<dbReference type="EMBL" id="JAYFSI010000020">
    <property type="protein sequence ID" value="MEA5367164.1"/>
    <property type="molecule type" value="Genomic_DNA"/>
</dbReference>
<comment type="caution">
    <text evidence="2">The sequence shown here is derived from an EMBL/GenBank/DDBJ whole genome shotgun (WGS) entry which is preliminary data.</text>
</comment>
<gene>
    <name evidence="2" type="ORF">VA596_47090</name>
</gene>